<organism evidence="10 11">
    <name type="scientific">Acetilactobacillus jinshanensis</name>
    <dbReference type="NCBI Taxonomy" id="1720083"/>
    <lineage>
        <taxon>Bacteria</taxon>
        <taxon>Bacillati</taxon>
        <taxon>Bacillota</taxon>
        <taxon>Bacilli</taxon>
        <taxon>Lactobacillales</taxon>
        <taxon>Lactobacillaceae</taxon>
        <taxon>Acetilactobacillus</taxon>
    </lineage>
</organism>
<dbReference type="PANTHER" id="PTHR21368">
    <property type="entry name" value="50S RIBOSOMAL PROTEIN L9"/>
    <property type="match status" value="1"/>
</dbReference>
<proteinExistence type="inferred from homology"/>
<dbReference type="InterPro" id="IPR036935">
    <property type="entry name" value="Ribosomal_bL9_N_sf"/>
</dbReference>
<comment type="similarity">
    <text evidence="1 7">Belongs to the bacterial ribosomal protein bL9 family.</text>
</comment>
<evidence type="ECO:0000256" key="1">
    <source>
        <dbReference type="ARBA" id="ARBA00010605"/>
    </source>
</evidence>
<evidence type="ECO:0000313" key="10">
    <source>
        <dbReference type="EMBL" id="QBP17611.1"/>
    </source>
</evidence>
<feature type="region of interest" description="Disordered" evidence="8">
    <location>
        <begin position="41"/>
        <end position="60"/>
    </location>
</feature>
<dbReference type="InterPro" id="IPR036791">
    <property type="entry name" value="Ribosomal_bL9_C_sf"/>
</dbReference>
<accession>A0A4P6ZIT5</accession>
<keyword evidence="2 7" id="KW-0699">rRNA-binding</keyword>
<dbReference type="Gene3D" id="3.40.5.10">
    <property type="entry name" value="Ribosomal protein L9, N-terminal domain"/>
    <property type="match status" value="1"/>
</dbReference>
<keyword evidence="11" id="KW-1185">Reference proteome</keyword>
<dbReference type="InterPro" id="IPR020069">
    <property type="entry name" value="Ribosomal_bL9_C"/>
</dbReference>
<name>A0A4P6ZIT5_9LACO</name>
<feature type="compositionally biased region" description="Basic and acidic residues" evidence="8">
    <location>
        <begin position="51"/>
        <end position="60"/>
    </location>
</feature>
<dbReference type="InterPro" id="IPR000244">
    <property type="entry name" value="Ribosomal_bL9"/>
</dbReference>
<dbReference type="GO" id="GO:0019843">
    <property type="term" value="F:rRNA binding"/>
    <property type="evidence" value="ECO:0007669"/>
    <property type="project" value="UniProtKB-UniRule"/>
</dbReference>
<dbReference type="GO" id="GO:1990904">
    <property type="term" value="C:ribonucleoprotein complex"/>
    <property type="evidence" value="ECO:0007669"/>
    <property type="project" value="UniProtKB-KW"/>
</dbReference>
<dbReference type="NCBIfam" id="TIGR00158">
    <property type="entry name" value="L9"/>
    <property type="match status" value="1"/>
</dbReference>
<gene>
    <name evidence="7" type="primary">rplI</name>
    <name evidence="10" type="ORF">ELX58_00055</name>
</gene>
<comment type="function">
    <text evidence="7">Binds to the 23S rRNA.</text>
</comment>
<feature type="domain" description="Ribosomal protein L9" evidence="9">
    <location>
        <begin position="13"/>
        <end position="40"/>
    </location>
</feature>
<dbReference type="InterPro" id="IPR020070">
    <property type="entry name" value="Ribosomal_bL9_N"/>
</dbReference>
<dbReference type="GO" id="GO:0003735">
    <property type="term" value="F:structural constituent of ribosome"/>
    <property type="evidence" value="ECO:0007669"/>
    <property type="project" value="InterPro"/>
</dbReference>
<evidence type="ECO:0000313" key="11">
    <source>
        <dbReference type="Proteomes" id="UP000294321"/>
    </source>
</evidence>
<keyword evidence="3 7" id="KW-0694">RNA-binding</keyword>
<dbReference type="GO" id="GO:0006412">
    <property type="term" value="P:translation"/>
    <property type="evidence" value="ECO:0007669"/>
    <property type="project" value="UniProtKB-UniRule"/>
</dbReference>
<sequence>MKVIFTQDVAGKGRRGEVKNVAAGYAENFLIRTGKARRATKSTVSKLRAQKHAENRDEAEAKKAAEDLKAKLESGKCVVVLSAKCGKDGRLFGSVTSKQIVQGMKKQHGITLNKRKLDLKDPIRSLGYMNVPVKLHKGITAQVRVHVTEKK</sequence>
<dbReference type="SUPFAM" id="SSF55653">
    <property type="entry name" value="Ribosomal protein L9 C-domain"/>
    <property type="match status" value="1"/>
</dbReference>
<dbReference type="Gene3D" id="3.10.430.100">
    <property type="entry name" value="Ribosomal protein L9, C-terminal domain"/>
    <property type="match status" value="1"/>
</dbReference>
<dbReference type="OrthoDB" id="9788336at2"/>
<keyword evidence="5 7" id="KW-0687">Ribonucleoprotein</keyword>
<dbReference type="Pfam" id="PF03948">
    <property type="entry name" value="Ribosomal_L9_C"/>
    <property type="match status" value="1"/>
</dbReference>
<protein>
    <recommendedName>
        <fullName evidence="6 7">Large ribosomal subunit protein bL9</fullName>
    </recommendedName>
</protein>
<evidence type="ECO:0000256" key="8">
    <source>
        <dbReference type="SAM" id="MobiDB-lite"/>
    </source>
</evidence>
<evidence type="ECO:0000256" key="3">
    <source>
        <dbReference type="ARBA" id="ARBA00022884"/>
    </source>
</evidence>
<dbReference type="Proteomes" id="UP000294321">
    <property type="component" value="Chromosome"/>
</dbReference>
<evidence type="ECO:0000256" key="7">
    <source>
        <dbReference type="HAMAP-Rule" id="MF_00503"/>
    </source>
</evidence>
<reference evidence="11" key="1">
    <citation type="submission" date="2018-12" db="EMBL/GenBank/DDBJ databases">
        <title>A new species of lactobacillus.</title>
        <authorList>
            <person name="Jian Y."/>
            <person name="Xin L."/>
            <person name="Hong Z.J."/>
            <person name="Ming L.Z."/>
            <person name="Hong X.Z."/>
        </authorList>
    </citation>
    <scope>NUCLEOTIDE SEQUENCE [LARGE SCALE GENOMIC DNA]</scope>
    <source>
        <strain evidence="11">HSLZ-75</strain>
    </source>
</reference>
<evidence type="ECO:0000256" key="6">
    <source>
        <dbReference type="ARBA" id="ARBA00035292"/>
    </source>
</evidence>
<dbReference type="RefSeq" id="WP_133441157.1">
    <property type="nucleotide sequence ID" value="NZ_CP034726.1"/>
</dbReference>
<dbReference type="PROSITE" id="PS00651">
    <property type="entry name" value="RIBOSOMAL_L9"/>
    <property type="match status" value="1"/>
</dbReference>
<evidence type="ECO:0000256" key="4">
    <source>
        <dbReference type="ARBA" id="ARBA00022980"/>
    </source>
</evidence>
<dbReference type="HAMAP" id="MF_00503">
    <property type="entry name" value="Ribosomal_bL9"/>
    <property type="match status" value="1"/>
</dbReference>
<dbReference type="InterPro" id="IPR020594">
    <property type="entry name" value="Ribosomal_bL9_bac/chp"/>
</dbReference>
<dbReference type="Pfam" id="PF01281">
    <property type="entry name" value="Ribosomal_L9_N"/>
    <property type="match status" value="1"/>
</dbReference>
<dbReference type="FunFam" id="3.10.430.100:FF:000002">
    <property type="entry name" value="50S ribosomal protein L9"/>
    <property type="match status" value="1"/>
</dbReference>
<dbReference type="InterPro" id="IPR009027">
    <property type="entry name" value="Ribosomal_bL9/RNase_H1_N"/>
</dbReference>
<keyword evidence="4 7" id="KW-0689">Ribosomal protein</keyword>
<evidence type="ECO:0000256" key="5">
    <source>
        <dbReference type="ARBA" id="ARBA00023274"/>
    </source>
</evidence>
<dbReference type="KEGG" id="lji:ELX58_00055"/>
<dbReference type="SUPFAM" id="SSF55658">
    <property type="entry name" value="L9 N-domain-like"/>
    <property type="match status" value="1"/>
</dbReference>
<dbReference type="GO" id="GO:0005840">
    <property type="term" value="C:ribosome"/>
    <property type="evidence" value="ECO:0007669"/>
    <property type="project" value="UniProtKB-KW"/>
</dbReference>
<dbReference type="AlphaFoldDB" id="A0A4P6ZIT5"/>
<evidence type="ECO:0000256" key="2">
    <source>
        <dbReference type="ARBA" id="ARBA00022730"/>
    </source>
</evidence>
<dbReference type="EMBL" id="CP034726">
    <property type="protein sequence ID" value="QBP17611.1"/>
    <property type="molecule type" value="Genomic_DNA"/>
</dbReference>
<evidence type="ECO:0000259" key="9">
    <source>
        <dbReference type="PROSITE" id="PS00651"/>
    </source>
</evidence>